<dbReference type="SMART" id="SM00347">
    <property type="entry name" value="HTH_MARR"/>
    <property type="match status" value="1"/>
</dbReference>
<dbReference type="InterPro" id="IPR036390">
    <property type="entry name" value="WH_DNA-bd_sf"/>
</dbReference>
<dbReference type="PANTHER" id="PTHR33164:SF99">
    <property type="entry name" value="MARR FAMILY REGULATORY PROTEIN"/>
    <property type="match status" value="1"/>
</dbReference>
<dbReference type="InterPro" id="IPR039422">
    <property type="entry name" value="MarR/SlyA-like"/>
</dbReference>
<evidence type="ECO:0000313" key="3">
    <source>
        <dbReference type="Proteomes" id="UP000325466"/>
    </source>
</evidence>
<evidence type="ECO:0000313" key="2">
    <source>
        <dbReference type="EMBL" id="GES39967.1"/>
    </source>
</evidence>
<keyword evidence="3" id="KW-1185">Reference proteome</keyword>
<accession>A0ABQ0YTM3</accession>
<dbReference type="PANTHER" id="PTHR33164">
    <property type="entry name" value="TRANSCRIPTIONAL REGULATOR, MARR FAMILY"/>
    <property type="match status" value="1"/>
</dbReference>
<gene>
    <name evidence="2" type="ORF">RAJCM14343_5245</name>
</gene>
<dbReference type="Gene3D" id="1.10.10.10">
    <property type="entry name" value="Winged helix-like DNA-binding domain superfamily/Winged helix DNA-binding domain"/>
    <property type="match status" value="1"/>
</dbReference>
<evidence type="ECO:0000259" key="1">
    <source>
        <dbReference type="PROSITE" id="PS50995"/>
    </source>
</evidence>
<name>A0ABQ0YTM3_9NOCA</name>
<comment type="caution">
    <text evidence="2">The sequence shown here is derived from an EMBL/GenBank/DDBJ whole genome shotgun (WGS) entry which is preliminary data.</text>
</comment>
<dbReference type="Pfam" id="PF01047">
    <property type="entry name" value="MarR"/>
    <property type="match status" value="1"/>
</dbReference>
<dbReference type="PROSITE" id="PS50995">
    <property type="entry name" value="HTH_MARR_2"/>
    <property type="match status" value="1"/>
</dbReference>
<organism evidence="2 3">
    <name type="scientific">Rhodococcus aetherivorans</name>
    <dbReference type="NCBI Taxonomy" id="191292"/>
    <lineage>
        <taxon>Bacteria</taxon>
        <taxon>Bacillati</taxon>
        <taxon>Actinomycetota</taxon>
        <taxon>Actinomycetes</taxon>
        <taxon>Mycobacteriales</taxon>
        <taxon>Nocardiaceae</taxon>
        <taxon>Rhodococcus</taxon>
    </lineage>
</organism>
<dbReference type="InterPro" id="IPR036388">
    <property type="entry name" value="WH-like_DNA-bd_sf"/>
</dbReference>
<dbReference type="Proteomes" id="UP000325466">
    <property type="component" value="Unassembled WGS sequence"/>
</dbReference>
<feature type="domain" description="HTH marR-type" evidence="1">
    <location>
        <begin position="1"/>
        <end position="146"/>
    </location>
</feature>
<dbReference type="SUPFAM" id="SSF46785">
    <property type="entry name" value="Winged helix' DNA-binding domain"/>
    <property type="match status" value="1"/>
</dbReference>
<dbReference type="InterPro" id="IPR000835">
    <property type="entry name" value="HTH_MarR-typ"/>
</dbReference>
<sequence>METKWLTRDELAAWVRVVAVLELLPGVLDAQLRRDAELTNFDYYVLAMLSEAPEQTLRMTALAAQTHATLPRLSHVVRRLEQRGLVERFPCPQDGRATNARLTSAGRRKVEQTAPGHVATVRRHVLDALTPEQVGQLTAITDAVLRRLDPTGTMTAMYRRHDDSDADAPTDRR</sequence>
<protein>
    <submittedName>
        <fullName evidence="2">Transcriptional regulator, MarR family</fullName>
    </submittedName>
</protein>
<proteinExistence type="predicted"/>
<dbReference type="RefSeq" id="WP_043797877.1">
    <property type="nucleotide sequence ID" value="NZ_BAAAYP010000044.1"/>
</dbReference>
<reference evidence="2 3" key="1">
    <citation type="journal article" date="2018" name="Biodegradation">
        <title>1,4-Dioxane degradation characteristics of Rhodococcus aetherivorans JCM 14343.</title>
        <authorList>
            <person name="Inoue D."/>
            <person name="Tsunoda T."/>
            <person name="Yamamoto N."/>
            <person name="Ike M."/>
            <person name="Sei K."/>
        </authorList>
    </citation>
    <scope>NUCLEOTIDE SEQUENCE [LARGE SCALE GENOMIC DNA]</scope>
    <source>
        <strain evidence="2 3">JCM 14343</strain>
    </source>
</reference>
<dbReference type="EMBL" id="BLAH01000143">
    <property type="protein sequence ID" value="GES39967.1"/>
    <property type="molecule type" value="Genomic_DNA"/>
</dbReference>